<protein>
    <submittedName>
        <fullName evidence="3">Uncharacterized protein LOC113051611</fullName>
    </submittedName>
</protein>
<evidence type="ECO:0000256" key="1">
    <source>
        <dbReference type="SAM" id="Phobius"/>
    </source>
</evidence>
<keyword evidence="2" id="KW-1185">Reference proteome</keyword>
<dbReference type="Proteomes" id="UP000515129">
    <property type="component" value="Chromosome 32"/>
</dbReference>
<dbReference type="KEGG" id="caua:113051611"/>
<keyword evidence="1" id="KW-0812">Transmembrane</keyword>
<dbReference type="GeneID" id="113051611"/>
<keyword evidence="1" id="KW-0472">Membrane</keyword>
<feature type="transmembrane region" description="Helical" evidence="1">
    <location>
        <begin position="333"/>
        <end position="355"/>
    </location>
</feature>
<name>A0A6P6KI50_CARAU</name>
<dbReference type="AlphaFoldDB" id="A0A6P6KI50"/>
<sequence length="398" mass="45922">MHVERCLGREVKHWFVQTFPPHRPDKCAVIINKILGTPGAKVPMEICNASFVRPDYTWANFADVLFQYDVAMLLANQSIIQMEQLHDHLESRCNSPTSMVYNVTAWMQLNMFHLCLEMIASRKTTMRVPRSTEDFVWKDFQPHQVYMWPQVSDAAMGDEWFDREKQFRQFLRPIPSVQELRGLHDGWSLSHCLHHKAVHTIGPEWNPVEKCKKTDCSETEYCVTNMTTSTEYYPQVKSQQASKKYINDFLKQVKTNDVFAGYEYLNSVWLRSTGTPFLSDPQEPTALAIAWMFAFTVGAIFTDVTESVEEFVEEAWNDFVEASEDALIGIFHYGLYVFGGFVGIIVLCLVAWGLVRCCLSYVFKSACRTVNPVEEDLRLRKLTNSLQQLMKDDVNALL</sequence>
<proteinExistence type="predicted"/>
<reference evidence="3" key="1">
    <citation type="submission" date="2025-08" db="UniProtKB">
        <authorList>
            <consortium name="RefSeq"/>
        </authorList>
    </citation>
    <scope>IDENTIFICATION</scope>
    <source>
        <strain evidence="3">Wakin</strain>
        <tissue evidence="3">Muscle</tissue>
    </source>
</reference>
<keyword evidence="1" id="KW-1133">Transmembrane helix</keyword>
<accession>A0A6P6KI50</accession>
<evidence type="ECO:0000313" key="2">
    <source>
        <dbReference type="Proteomes" id="UP000515129"/>
    </source>
</evidence>
<evidence type="ECO:0000313" key="3">
    <source>
        <dbReference type="RefSeq" id="XP_026071291.1"/>
    </source>
</evidence>
<organism evidence="2 3">
    <name type="scientific">Carassius auratus</name>
    <name type="common">Goldfish</name>
    <dbReference type="NCBI Taxonomy" id="7957"/>
    <lineage>
        <taxon>Eukaryota</taxon>
        <taxon>Metazoa</taxon>
        <taxon>Chordata</taxon>
        <taxon>Craniata</taxon>
        <taxon>Vertebrata</taxon>
        <taxon>Euteleostomi</taxon>
        <taxon>Actinopterygii</taxon>
        <taxon>Neopterygii</taxon>
        <taxon>Teleostei</taxon>
        <taxon>Ostariophysi</taxon>
        <taxon>Cypriniformes</taxon>
        <taxon>Cyprinidae</taxon>
        <taxon>Cyprininae</taxon>
        <taxon>Carassius</taxon>
    </lineage>
</organism>
<dbReference type="OrthoDB" id="10432481at2759"/>
<dbReference type="RefSeq" id="XP_026071291.1">
    <property type="nucleotide sequence ID" value="XM_026215506.1"/>
</dbReference>
<gene>
    <name evidence="3" type="primary">LOC113051611</name>
</gene>